<dbReference type="Gene3D" id="1.20.1270.60">
    <property type="entry name" value="Arfaptin homology (AH) domain/BAR domain"/>
    <property type="match status" value="1"/>
</dbReference>
<dbReference type="Proteomes" id="UP000595437">
    <property type="component" value="Chromosome 6"/>
</dbReference>
<dbReference type="EMBL" id="CP045895">
    <property type="protein sequence ID" value="QQP48973.1"/>
    <property type="molecule type" value="Genomic_DNA"/>
</dbReference>
<protein>
    <submittedName>
        <fullName evidence="1">Uncharacterized protein</fullName>
    </submittedName>
</protein>
<name>A0A7T8HF72_CALRO</name>
<proteinExistence type="predicted"/>
<gene>
    <name evidence="1" type="ORF">FKW44_009467</name>
</gene>
<evidence type="ECO:0000313" key="2">
    <source>
        <dbReference type="Proteomes" id="UP000595437"/>
    </source>
</evidence>
<dbReference type="OrthoDB" id="8783038at2759"/>
<reference evidence="2" key="1">
    <citation type="submission" date="2021-01" db="EMBL/GenBank/DDBJ databases">
        <title>Caligus Genome Assembly.</title>
        <authorList>
            <person name="Gallardo-Escarate C."/>
        </authorList>
    </citation>
    <scope>NUCLEOTIDE SEQUENCE [LARGE SCALE GENOMIC DNA]</scope>
</reference>
<accession>A0A7T8HF72</accession>
<organism evidence="1 2">
    <name type="scientific">Caligus rogercresseyi</name>
    <name type="common">Sea louse</name>
    <dbReference type="NCBI Taxonomy" id="217165"/>
    <lineage>
        <taxon>Eukaryota</taxon>
        <taxon>Metazoa</taxon>
        <taxon>Ecdysozoa</taxon>
        <taxon>Arthropoda</taxon>
        <taxon>Crustacea</taxon>
        <taxon>Multicrustacea</taxon>
        <taxon>Hexanauplia</taxon>
        <taxon>Copepoda</taxon>
        <taxon>Siphonostomatoida</taxon>
        <taxon>Caligidae</taxon>
        <taxon>Caligus</taxon>
    </lineage>
</organism>
<dbReference type="AlphaFoldDB" id="A0A7T8HF72"/>
<keyword evidence="2" id="KW-1185">Reference proteome</keyword>
<dbReference type="InterPro" id="IPR027267">
    <property type="entry name" value="AH/BAR_dom_sf"/>
</dbReference>
<evidence type="ECO:0000313" key="1">
    <source>
        <dbReference type="EMBL" id="QQP48973.1"/>
    </source>
</evidence>
<dbReference type="SUPFAM" id="SSF103657">
    <property type="entry name" value="BAR/IMD domain-like"/>
    <property type="match status" value="1"/>
</dbReference>
<sequence length="113" mass="12599">MEKLKNVMNARSQTCDVHKGHYASSLLETNDFQRDYYTRLLPDVLDALQGLEREQISILVEALSSYASKEQDILPILGKCTSEILSALARSALRKTQRSTLSASSPRCSPRGL</sequence>